<dbReference type="Proteomes" id="UP000186817">
    <property type="component" value="Unassembled WGS sequence"/>
</dbReference>
<gene>
    <name evidence="1" type="ORF">AK812_SmicGene8880</name>
</gene>
<name>A0A1Q9EJZ4_SYMMI</name>
<keyword evidence="2" id="KW-1185">Reference proteome</keyword>
<proteinExistence type="predicted"/>
<comment type="caution">
    <text evidence="1">The sequence shown here is derived from an EMBL/GenBank/DDBJ whole genome shotgun (WGS) entry which is preliminary data.</text>
</comment>
<dbReference type="EMBL" id="LSRX01000133">
    <property type="protein sequence ID" value="OLQ07698.1"/>
    <property type="molecule type" value="Genomic_DNA"/>
</dbReference>
<dbReference type="AlphaFoldDB" id="A0A1Q9EJZ4"/>
<organism evidence="1 2">
    <name type="scientific">Symbiodinium microadriaticum</name>
    <name type="common">Dinoflagellate</name>
    <name type="synonym">Zooxanthella microadriatica</name>
    <dbReference type="NCBI Taxonomy" id="2951"/>
    <lineage>
        <taxon>Eukaryota</taxon>
        <taxon>Sar</taxon>
        <taxon>Alveolata</taxon>
        <taxon>Dinophyceae</taxon>
        <taxon>Suessiales</taxon>
        <taxon>Symbiodiniaceae</taxon>
        <taxon>Symbiodinium</taxon>
    </lineage>
</organism>
<evidence type="ECO:0000313" key="1">
    <source>
        <dbReference type="EMBL" id="OLQ07698.1"/>
    </source>
</evidence>
<accession>A0A1Q9EJZ4</accession>
<sequence length="119" mass="12717">MVGSRSSGIPAIDRTTIVTTVWSGSPPAQSTTAVHSIGQHAISIEEASEVCQIIQEGPWTDAQKQTMGKAAHDTVASKSMLGAKKGKRENQEISNYFAFFTPEDKAITHGESVPRLSCT</sequence>
<reference evidence="1 2" key="1">
    <citation type="submission" date="2016-02" db="EMBL/GenBank/DDBJ databases">
        <title>Genome analysis of coral dinoflagellate symbionts highlights evolutionary adaptations to a symbiotic lifestyle.</title>
        <authorList>
            <person name="Aranda M."/>
            <person name="Li Y."/>
            <person name="Liew Y.J."/>
            <person name="Baumgarten S."/>
            <person name="Simakov O."/>
            <person name="Wilson M."/>
            <person name="Piel J."/>
            <person name="Ashoor H."/>
            <person name="Bougouffa S."/>
            <person name="Bajic V.B."/>
            <person name="Ryu T."/>
            <person name="Ravasi T."/>
            <person name="Bayer T."/>
            <person name="Micklem G."/>
            <person name="Kim H."/>
            <person name="Bhak J."/>
            <person name="Lajeunesse T.C."/>
            <person name="Voolstra C.R."/>
        </authorList>
    </citation>
    <scope>NUCLEOTIDE SEQUENCE [LARGE SCALE GENOMIC DNA]</scope>
    <source>
        <strain evidence="1 2">CCMP2467</strain>
    </source>
</reference>
<protein>
    <submittedName>
        <fullName evidence="1">Uncharacterized protein</fullName>
    </submittedName>
</protein>
<dbReference type="OrthoDB" id="410057at2759"/>
<evidence type="ECO:0000313" key="2">
    <source>
        <dbReference type="Proteomes" id="UP000186817"/>
    </source>
</evidence>